<feature type="compositionally biased region" description="Basic and acidic residues" evidence="1">
    <location>
        <begin position="1"/>
        <end position="24"/>
    </location>
</feature>
<keyword evidence="2" id="KW-0812">Transmembrane</keyword>
<keyword evidence="2" id="KW-1133">Transmembrane helix</keyword>
<reference evidence="3 4" key="1">
    <citation type="submission" date="2020-08" db="EMBL/GenBank/DDBJ databases">
        <title>Genomic Encyclopedia of Type Strains, Phase IV (KMG-IV): sequencing the most valuable type-strain genomes for metagenomic binning, comparative biology and taxonomic classification.</title>
        <authorList>
            <person name="Goeker M."/>
        </authorList>
    </citation>
    <scope>NUCLEOTIDE SEQUENCE [LARGE SCALE GENOMIC DNA]</scope>
    <source>
        <strain evidence="3 4">DSM 24696</strain>
    </source>
</reference>
<dbReference type="EMBL" id="JACHHB010000014">
    <property type="protein sequence ID" value="MBB5174617.1"/>
    <property type="molecule type" value="Genomic_DNA"/>
</dbReference>
<feature type="region of interest" description="Disordered" evidence="1">
    <location>
        <begin position="1"/>
        <end position="43"/>
    </location>
</feature>
<proteinExistence type="predicted"/>
<protein>
    <recommendedName>
        <fullName evidence="5">DNA-directed RNA polymerase subunit beta</fullName>
    </recommendedName>
</protein>
<dbReference type="Pfam" id="PF11772">
    <property type="entry name" value="EpuA"/>
    <property type="match status" value="1"/>
</dbReference>
<sequence>MSKDEQNEPRSRRERKKVEREQGKDRKRQSTSTNTEENAKIEDKKKPRIRMVPIWLRIVIIVGLAFVGLIFGAMFGYGILGGENPIEALNPDTWRHIYDIIYDGID</sequence>
<evidence type="ECO:0000313" key="3">
    <source>
        <dbReference type="EMBL" id="MBB5174617.1"/>
    </source>
</evidence>
<dbReference type="Proteomes" id="UP000551878">
    <property type="component" value="Unassembled WGS sequence"/>
</dbReference>
<name>A0A840QTL8_9BACI</name>
<dbReference type="AlphaFoldDB" id="A0A840QTL8"/>
<evidence type="ECO:0000256" key="2">
    <source>
        <dbReference type="SAM" id="Phobius"/>
    </source>
</evidence>
<organism evidence="3 4">
    <name type="scientific">Texcoconibacillus texcoconensis</name>
    <dbReference type="NCBI Taxonomy" id="1095777"/>
    <lineage>
        <taxon>Bacteria</taxon>
        <taxon>Bacillati</taxon>
        <taxon>Bacillota</taxon>
        <taxon>Bacilli</taxon>
        <taxon>Bacillales</taxon>
        <taxon>Bacillaceae</taxon>
        <taxon>Texcoconibacillus</taxon>
    </lineage>
</organism>
<dbReference type="InterPro" id="IPR024596">
    <property type="entry name" value="RNApol_su_b/EpuA"/>
</dbReference>
<dbReference type="RefSeq" id="WP_184665023.1">
    <property type="nucleotide sequence ID" value="NZ_JACHHB010000014.1"/>
</dbReference>
<keyword evidence="4" id="KW-1185">Reference proteome</keyword>
<evidence type="ECO:0008006" key="5">
    <source>
        <dbReference type="Google" id="ProtNLM"/>
    </source>
</evidence>
<evidence type="ECO:0000256" key="1">
    <source>
        <dbReference type="SAM" id="MobiDB-lite"/>
    </source>
</evidence>
<evidence type="ECO:0000313" key="4">
    <source>
        <dbReference type="Proteomes" id="UP000551878"/>
    </source>
</evidence>
<accession>A0A840QTL8</accession>
<comment type="caution">
    <text evidence="3">The sequence shown here is derived from an EMBL/GenBank/DDBJ whole genome shotgun (WGS) entry which is preliminary data.</text>
</comment>
<keyword evidence="2" id="KW-0472">Membrane</keyword>
<gene>
    <name evidence="3" type="ORF">HNQ41_002834</name>
</gene>
<feature type="transmembrane region" description="Helical" evidence="2">
    <location>
        <begin position="54"/>
        <end position="80"/>
    </location>
</feature>